<keyword evidence="6" id="KW-0560">Oxidoreductase</keyword>
<dbReference type="Gene3D" id="2.170.150.20">
    <property type="entry name" value="Peptide methionine sulfoxide reductase"/>
    <property type="match status" value="1"/>
</dbReference>
<evidence type="ECO:0000256" key="1">
    <source>
        <dbReference type="ARBA" id="ARBA00001947"/>
    </source>
</evidence>
<accession>A0A2U8PBA6</accession>
<evidence type="ECO:0000256" key="5">
    <source>
        <dbReference type="ARBA" id="ARBA00022833"/>
    </source>
</evidence>
<gene>
    <name evidence="9" type="primary">msrB</name>
    <name evidence="9" type="ORF">CIT37_25020</name>
</gene>
<evidence type="ECO:0000259" key="8">
    <source>
        <dbReference type="PROSITE" id="PS51790"/>
    </source>
</evidence>
<feature type="domain" description="MsrB" evidence="8">
    <location>
        <begin position="53"/>
        <end position="174"/>
    </location>
</feature>
<dbReference type="EC" id="1.8.4.12" evidence="3"/>
<dbReference type="FunFam" id="2.170.150.20:FF:000001">
    <property type="entry name" value="Peptide methionine sulfoxide reductase MsrB"/>
    <property type="match status" value="1"/>
</dbReference>
<evidence type="ECO:0000256" key="7">
    <source>
        <dbReference type="ARBA" id="ARBA00048488"/>
    </source>
</evidence>
<sequence>MDCPRTENEMFDRRILLTTAAGLFGLGAFRWLRATPAEAGEKAAEKFEITKTEAEWRAQLTPQQYEILRNHGTERPGSSPLLKEHRKGTFACAGCDLPLFASETKFESGTGWPSFYQPIEGNVGKTEDRAYGMVRTEVHCRRCGGHLGHVFDDGPKPTGLRYCIDGFGLVFHPAAASAT</sequence>
<dbReference type="PANTHER" id="PTHR10173:SF57">
    <property type="entry name" value="PEPTIDE-METHIONINE (R)-S-OXIDE REDUCTASE"/>
    <property type="match status" value="1"/>
</dbReference>
<reference evidence="9 10" key="1">
    <citation type="journal article" date="2014" name="Int. J. Syst. Evol. Microbiol.">
        <title>Bradyrhizobium ottawaense sp. nov., a symbiotic nitrogen fixing bacterium from root nodules of soybeans in Canada.</title>
        <authorList>
            <person name="Yu X."/>
            <person name="Cloutier S."/>
            <person name="Tambong J.T."/>
            <person name="Bromfield E.S."/>
        </authorList>
    </citation>
    <scope>NUCLEOTIDE SEQUENCE [LARGE SCALE GENOMIC DNA]</scope>
    <source>
        <strain evidence="9 10">OO99</strain>
    </source>
</reference>
<dbReference type="GO" id="GO:0006979">
    <property type="term" value="P:response to oxidative stress"/>
    <property type="evidence" value="ECO:0007669"/>
    <property type="project" value="InterPro"/>
</dbReference>
<dbReference type="EMBL" id="CP029425">
    <property type="protein sequence ID" value="AWL95049.1"/>
    <property type="molecule type" value="Genomic_DNA"/>
</dbReference>
<dbReference type="PROSITE" id="PS51790">
    <property type="entry name" value="MSRB"/>
    <property type="match status" value="1"/>
</dbReference>
<comment type="cofactor">
    <cofactor evidence="1">
        <name>Zn(2+)</name>
        <dbReference type="ChEBI" id="CHEBI:29105"/>
    </cofactor>
</comment>
<comment type="similarity">
    <text evidence="2">Belongs to the MsrB Met sulfoxide reductase family.</text>
</comment>
<keyword evidence="5" id="KW-0862">Zinc</keyword>
<name>A0A2U8PBA6_9BRAD</name>
<dbReference type="Pfam" id="PF01641">
    <property type="entry name" value="SelR"/>
    <property type="match status" value="1"/>
</dbReference>
<organism evidence="9 10">
    <name type="scientific">Bradyrhizobium ottawaense</name>
    <dbReference type="NCBI Taxonomy" id="931866"/>
    <lineage>
        <taxon>Bacteria</taxon>
        <taxon>Pseudomonadati</taxon>
        <taxon>Pseudomonadota</taxon>
        <taxon>Alphaproteobacteria</taxon>
        <taxon>Hyphomicrobiales</taxon>
        <taxon>Nitrobacteraceae</taxon>
        <taxon>Bradyrhizobium</taxon>
    </lineage>
</organism>
<evidence type="ECO:0000256" key="4">
    <source>
        <dbReference type="ARBA" id="ARBA00022723"/>
    </source>
</evidence>
<evidence type="ECO:0000256" key="2">
    <source>
        <dbReference type="ARBA" id="ARBA00007174"/>
    </source>
</evidence>
<dbReference type="AlphaFoldDB" id="A0A2U8PBA6"/>
<comment type="catalytic activity">
    <reaction evidence="7">
        <text>L-methionyl-[protein] + [thioredoxin]-disulfide + H2O = L-methionyl-(R)-S-oxide-[protein] + [thioredoxin]-dithiol</text>
        <dbReference type="Rhea" id="RHEA:24164"/>
        <dbReference type="Rhea" id="RHEA-COMP:10698"/>
        <dbReference type="Rhea" id="RHEA-COMP:10700"/>
        <dbReference type="Rhea" id="RHEA-COMP:12313"/>
        <dbReference type="Rhea" id="RHEA-COMP:12314"/>
        <dbReference type="ChEBI" id="CHEBI:15377"/>
        <dbReference type="ChEBI" id="CHEBI:16044"/>
        <dbReference type="ChEBI" id="CHEBI:29950"/>
        <dbReference type="ChEBI" id="CHEBI:45764"/>
        <dbReference type="ChEBI" id="CHEBI:50058"/>
        <dbReference type="EC" id="1.8.4.12"/>
    </reaction>
</comment>
<dbReference type="Proteomes" id="UP000215703">
    <property type="component" value="Chromosome"/>
</dbReference>
<evidence type="ECO:0000256" key="6">
    <source>
        <dbReference type="ARBA" id="ARBA00023002"/>
    </source>
</evidence>
<dbReference type="NCBIfam" id="TIGR00357">
    <property type="entry name" value="peptide-methionine (R)-S-oxide reductase MsrB"/>
    <property type="match status" value="1"/>
</dbReference>
<dbReference type="InterPro" id="IPR002579">
    <property type="entry name" value="Met_Sox_Rdtase_MsrB_dom"/>
</dbReference>
<dbReference type="KEGG" id="bot:CIT37_25020"/>
<evidence type="ECO:0000313" key="10">
    <source>
        <dbReference type="Proteomes" id="UP000215703"/>
    </source>
</evidence>
<evidence type="ECO:0000313" key="9">
    <source>
        <dbReference type="EMBL" id="AWL95049.1"/>
    </source>
</evidence>
<dbReference type="SUPFAM" id="SSF51316">
    <property type="entry name" value="Mss4-like"/>
    <property type="match status" value="1"/>
</dbReference>
<reference evidence="9 10" key="2">
    <citation type="journal article" date="2017" name="Syst. Appl. Microbiol.">
        <title>Soybeans inoculated with root zone soils of Canadian native legumes harbour diverse and novel Bradyrhizobium spp. that possess agricultural potential.</title>
        <authorList>
            <person name="Bromfield E.S.P."/>
            <person name="Cloutier S."/>
            <person name="Tambong J.T."/>
            <person name="Tran Thi T.V."/>
        </authorList>
    </citation>
    <scope>NUCLEOTIDE SEQUENCE [LARGE SCALE GENOMIC DNA]</scope>
    <source>
        <strain evidence="9 10">OO99</strain>
    </source>
</reference>
<dbReference type="GO" id="GO:0033743">
    <property type="term" value="F:peptide-methionine (R)-S-oxide reductase activity"/>
    <property type="evidence" value="ECO:0007669"/>
    <property type="project" value="UniProtKB-EC"/>
</dbReference>
<dbReference type="InterPro" id="IPR028427">
    <property type="entry name" value="Met_Sox_Rdtase_MsrB"/>
</dbReference>
<dbReference type="InterPro" id="IPR011057">
    <property type="entry name" value="Mss4-like_sf"/>
</dbReference>
<dbReference type="GO" id="GO:0005737">
    <property type="term" value="C:cytoplasm"/>
    <property type="evidence" value="ECO:0007669"/>
    <property type="project" value="TreeGrafter"/>
</dbReference>
<dbReference type="GO" id="GO:0030091">
    <property type="term" value="P:protein repair"/>
    <property type="evidence" value="ECO:0007669"/>
    <property type="project" value="InterPro"/>
</dbReference>
<proteinExistence type="inferred from homology"/>
<protein>
    <recommendedName>
        <fullName evidence="3">peptide-methionine (R)-S-oxide reductase</fullName>
        <ecNumber evidence="3">1.8.4.12</ecNumber>
    </recommendedName>
</protein>
<keyword evidence="4" id="KW-0479">Metal-binding</keyword>
<dbReference type="GO" id="GO:0046872">
    <property type="term" value="F:metal ion binding"/>
    <property type="evidence" value="ECO:0007669"/>
    <property type="project" value="UniProtKB-KW"/>
</dbReference>
<dbReference type="PANTHER" id="PTHR10173">
    <property type="entry name" value="METHIONINE SULFOXIDE REDUCTASE"/>
    <property type="match status" value="1"/>
</dbReference>
<dbReference type="OrthoDB" id="9785497at2"/>
<evidence type="ECO:0000256" key="3">
    <source>
        <dbReference type="ARBA" id="ARBA00012499"/>
    </source>
</evidence>